<keyword evidence="2" id="KW-1185">Reference proteome</keyword>
<organism evidence="1 2">
    <name type="scientific">Lederbergvirus BTP1</name>
    <dbReference type="NCBI Taxonomy" id="1934252"/>
    <lineage>
        <taxon>Viruses</taxon>
        <taxon>Duplodnaviria</taxon>
        <taxon>Heunggongvirae</taxon>
        <taxon>Uroviricota</taxon>
        <taxon>Caudoviricetes</taxon>
        <taxon>Lederbergvirus</taxon>
    </lineage>
</organism>
<gene>
    <name evidence="1" type="ORF">BTP1_046</name>
</gene>
<dbReference type="InterPro" id="IPR055725">
    <property type="entry name" value="DUF7301"/>
</dbReference>
<proteinExistence type="predicted"/>
<evidence type="ECO:0000313" key="1">
    <source>
        <dbReference type="EMBL" id="SIU02710.1"/>
    </source>
</evidence>
<accession>A0A1R3Y5S8</accession>
<dbReference type="EMBL" id="LT714109">
    <property type="protein sequence ID" value="SIU02710.1"/>
    <property type="molecule type" value="Genomic_DNA"/>
</dbReference>
<sequence length="69" mass="8519">MMSTLAQLINADLEESGARHYRYWKASRLPIRERYKRRPKPKSSQRDRVLKRLMQINMSQFTNFTWFKR</sequence>
<dbReference type="Pfam" id="PF23975">
    <property type="entry name" value="DUF7301"/>
    <property type="match status" value="1"/>
</dbReference>
<reference evidence="1" key="1">
    <citation type="submission" date="2017-01" db="EMBL/GenBank/DDBJ databases">
        <authorList>
            <person name="Owen V S."/>
        </authorList>
    </citation>
    <scope>NUCLEOTIDE SEQUENCE</scope>
</reference>
<protein>
    <submittedName>
        <fullName evidence="1">Uncharacterized protein</fullName>
    </submittedName>
</protein>
<name>A0A1R3Y5S8_9CAUD</name>
<dbReference type="OrthoDB" id="27542at10239"/>
<evidence type="ECO:0000313" key="2">
    <source>
        <dbReference type="Proteomes" id="UP000241439"/>
    </source>
</evidence>
<dbReference type="Proteomes" id="UP000241439">
    <property type="component" value="Segment"/>
</dbReference>